<dbReference type="CDD" id="cd01392">
    <property type="entry name" value="HTH_LacI"/>
    <property type="match status" value="1"/>
</dbReference>
<dbReference type="GO" id="GO:0003677">
    <property type="term" value="F:DNA binding"/>
    <property type="evidence" value="ECO:0007669"/>
    <property type="project" value="UniProtKB-KW"/>
</dbReference>
<keyword evidence="3" id="KW-0804">Transcription</keyword>
<keyword evidence="2 5" id="KW-0238">DNA-binding</keyword>
<reference evidence="6" key="1">
    <citation type="journal article" date="2019" name="Int. J. Syst. Evol. Microbiol.">
        <title>The Global Catalogue of Microorganisms (GCM) 10K type strain sequencing project: providing services to taxonomists for standard genome sequencing and annotation.</title>
        <authorList>
            <consortium name="The Broad Institute Genomics Platform"/>
            <consortium name="The Broad Institute Genome Sequencing Center for Infectious Disease"/>
            <person name="Wu L."/>
            <person name="Ma J."/>
        </authorList>
    </citation>
    <scope>NUCLEOTIDE SEQUENCE [LARGE SCALE GENOMIC DNA]</scope>
    <source>
        <strain evidence="6">KCTC 12848</strain>
    </source>
</reference>
<keyword evidence="1" id="KW-0805">Transcription regulation</keyword>
<protein>
    <submittedName>
        <fullName evidence="5">LacI family DNA-binding transcriptional regulator</fullName>
    </submittedName>
</protein>
<evidence type="ECO:0000256" key="2">
    <source>
        <dbReference type="ARBA" id="ARBA00023125"/>
    </source>
</evidence>
<feature type="domain" description="HTH lacI-type" evidence="4">
    <location>
        <begin position="17"/>
        <end position="62"/>
    </location>
</feature>
<dbReference type="SUPFAM" id="SSF47413">
    <property type="entry name" value="lambda repressor-like DNA-binding domains"/>
    <property type="match status" value="1"/>
</dbReference>
<keyword evidence="6" id="KW-1185">Reference proteome</keyword>
<dbReference type="InterPro" id="IPR046335">
    <property type="entry name" value="LacI/GalR-like_sensor"/>
</dbReference>
<dbReference type="InterPro" id="IPR010982">
    <property type="entry name" value="Lambda_DNA-bd_dom_sf"/>
</dbReference>
<dbReference type="PROSITE" id="PS50932">
    <property type="entry name" value="HTH_LACI_2"/>
    <property type="match status" value="1"/>
</dbReference>
<organism evidence="5 6">
    <name type="scientific">Saccharothrix xinjiangensis</name>
    <dbReference type="NCBI Taxonomy" id="204798"/>
    <lineage>
        <taxon>Bacteria</taxon>
        <taxon>Bacillati</taxon>
        <taxon>Actinomycetota</taxon>
        <taxon>Actinomycetes</taxon>
        <taxon>Pseudonocardiales</taxon>
        <taxon>Pseudonocardiaceae</taxon>
        <taxon>Saccharothrix</taxon>
    </lineage>
</organism>
<gene>
    <name evidence="5" type="ORF">ACFPFM_30655</name>
</gene>
<name>A0ABV9Y7A3_9PSEU</name>
<dbReference type="Pfam" id="PF13377">
    <property type="entry name" value="Peripla_BP_3"/>
    <property type="match status" value="1"/>
</dbReference>
<evidence type="ECO:0000256" key="1">
    <source>
        <dbReference type="ARBA" id="ARBA00023015"/>
    </source>
</evidence>
<dbReference type="SMART" id="SM00354">
    <property type="entry name" value="HTH_LACI"/>
    <property type="match status" value="1"/>
</dbReference>
<dbReference type="Proteomes" id="UP001595833">
    <property type="component" value="Unassembled WGS sequence"/>
</dbReference>
<accession>A0ABV9Y7A3</accession>
<dbReference type="EMBL" id="JBHSJB010000030">
    <property type="protein sequence ID" value="MFC5058093.1"/>
    <property type="molecule type" value="Genomic_DNA"/>
</dbReference>
<dbReference type="PANTHER" id="PTHR30146">
    <property type="entry name" value="LACI-RELATED TRANSCRIPTIONAL REPRESSOR"/>
    <property type="match status" value="1"/>
</dbReference>
<dbReference type="RefSeq" id="WP_344037545.1">
    <property type="nucleotide sequence ID" value="NZ_BAAAKE010000007.1"/>
</dbReference>
<evidence type="ECO:0000259" key="4">
    <source>
        <dbReference type="PROSITE" id="PS50932"/>
    </source>
</evidence>
<dbReference type="Gene3D" id="3.40.50.2300">
    <property type="match status" value="2"/>
</dbReference>
<proteinExistence type="predicted"/>
<evidence type="ECO:0000313" key="6">
    <source>
        <dbReference type="Proteomes" id="UP001595833"/>
    </source>
</evidence>
<evidence type="ECO:0000256" key="3">
    <source>
        <dbReference type="ARBA" id="ARBA00023163"/>
    </source>
</evidence>
<dbReference type="PANTHER" id="PTHR30146:SF153">
    <property type="entry name" value="LACTOSE OPERON REPRESSOR"/>
    <property type="match status" value="1"/>
</dbReference>
<sequence>MTSASKPAQDAPDRGSATIAQIADLAGVSTATVSKVVNGRADVAPETRAAVENLIHEHGYRRQKKVTRATIVELVLPEIRGAYGMEVIKGVERVAVEHQLALVVSELHGDHVPGRNWIEAVIARRPTGVVAVLSGPPPAEQDQLRNREIPLALVDPVGEIDPDLPSATGDNWGGGLAATRHLLLLGHRRIAAITGPALSLPSRARLDGYRTALDTAGVAIDPELVRVGDFQLEDGLTHGLDLLTLPDPPTAVFAFNDAQAIGVYQAAHQLGLRIPHDLSVVGYDDLPTATWAIPALTTVRQPLRDMAATATRMVIDLAQGAAATPHRSLFATELVVRASTAPPSR</sequence>
<dbReference type="CDD" id="cd06296">
    <property type="entry name" value="PBP1_CatR-like"/>
    <property type="match status" value="1"/>
</dbReference>
<dbReference type="SUPFAM" id="SSF53822">
    <property type="entry name" value="Periplasmic binding protein-like I"/>
    <property type="match status" value="1"/>
</dbReference>
<dbReference type="InterPro" id="IPR028082">
    <property type="entry name" value="Peripla_BP_I"/>
</dbReference>
<dbReference type="InterPro" id="IPR000843">
    <property type="entry name" value="HTH_LacI"/>
</dbReference>
<dbReference type="Gene3D" id="1.10.260.40">
    <property type="entry name" value="lambda repressor-like DNA-binding domains"/>
    <property type="match status" value="1"/>
</dbReference>
<comment type="caution">
    <text evidence="5">The sequence shown here is derived from an EMBL/GenBank/DDBJ whole genome shotgun (WGS) entry which is preliminary data.</text>
</comment>
<evidence type="ECO:0000313" key="5">
    <source>
        <dbReference type="EMBL" id="MFC5058093.1"/>
    </source>
</evidence>
<dbReference type="Pfam" id="PF00356">
    <property type="entry name" value="LacI"/>
    <property type="match status" value="1"/>
</dbReference>